<organism evidence="1 2">
    <name type="scientific">Ralstonia solanacearum</name>
    <name type="common">Pseudomonas solanacearum</name>
    <dbReference type="NCBI Taxonomy" id="305"/>
    <lineage>
        <taxon>Bacteria</taxon>
        <taxon>Pseudomonadati</taxon>
        <taxon>Pseudomonadota</taxon>
        <taxon>Betaproteobacteria</taxon>
        <taxon>Burkholderiales</taxon>
        <taxon>Burkholderiaceae</taxon>
        <taxon>Ralstonia</taxon>
        <taxon>Ralstonia solanacearum species complex</taxon>
    </lineage>
</organism>
<dbReference type="Proteomes" id="UP001144050">
    <property type="component" value="Unassembled WGS sequence"/>
</dbReference>
<reference evidence="1" key="1">
    <citation type="submission" date="2021-09" db="EMBL/GenBank/DDBJ databases">
        <title>Genomic analysis of Ralstonia spp.</title>
        <authorList>
            <person name="Aburjaile F."/>
            <person name="Ariute J.C."/>
            <person name="Pais A.K.L."/>
            <person name="Albuquerque G.M.R."/>
            <person name="Silva A.M.F."/>
            <person name="Brenig B."/>
            <person name="Azevedo V."/>
            <person name="Matiuzzi M."/>
            <person name="Ramos R."/>
            <person name="Goes-Neto A."/>
            <person name="Soares S."/>
            <person name="Iseppon A.M.B."/>
            <person name="Souza E."/>
            <person name="Gama M."/>
        </authorList>
    </citation>
    <scope>NUCLEOTIDE SEQUENCE</scope>
    <source>
        <strain evidence="1">CCRMRs91</strain>
    </source>
</reference>
<proteinExistence type="predicted"/>
<dbReference type="AlphaFoldDB" id="A0AAW5ZQF7"/>
<comment type="caution">
    <text evidence="1">The sequence shown here is derived from an EMBL/GenBank/DDBJ whole genome shotgun (WGS) entry which is preliminary data.</text>
</comment>
<name>A0AAW5ZQF7_RALSL</name>
<evidence type="ECO:0000313" key="1">
    <source>
        <dbReference type="EMBL" id="MDB0572261.1"/>
    </source>
</evidence>
<gene>
    <name evidence="1" type="ORF">LBW59_15980</name>
</gene>
<protein>
    <submittedName>
        <fullName evidence="1">Uncharacterized protein</fullName>
    </submittedName>
</protein>
<sequence>MPTDTPPPPWVIFPFIKPDELAMHVRQGIAEPWFDQVWRPYWASLTATQRAGYLDAWQASPEWREAITFVFEAFSDLDIEQDAKESEEYLRDYRKRQQEKKRSLLRRLFRR</sequence>
<evidence type="ECO:0000313" key="2">
    <source>
        <dbReference type="Proteomes" id="UP001144050"/>
    </source>
</evidence>
<dbReference type="EMBL" id="JAIVFG010000026">
    <property type="protein sequence ID" value="MDB0572261.1"/>
    <property type="molecule type" value="Genomic_DNA"/>
</dbReference>
<accession>A0AAW5ZQF7</accession>
<dbReference type="RefSeq" id="WP_271656845.1">
    <property type="nucleotide sequence ID" value="NZ_JAIVFG010000026.1"/>
</dbReference>